<dbReference type="OrthoDB" id="9763484at2"/>
<dbReference type="InterPro" id="IPR001932">
    <property type="entry name" value="PPM-type_phosphatase-like_dom"/>
</dbReference>
<evidence type="ECO:0000313" key="4">
    <source>
        <dbReference type="Proteomes" id="UP000239907"/>
    </source>
</evidence>
<dbReference type="CDD" id="cd00130">
    <property type="entry name" value="PAS"/>
    <property type="match status" value="1"/>
</dbReference>
<evidence type="ECO:0000313" key="3">
    <source>
        <dbReference type="EMBL" id="PQJ27463.1"/>
    </source>
</evidence>
<evidence type="ECO:0000256" key="1">
    <source>
        <dbReference type="ARBA" id="ARBA00022801"/>
    </source>
</evidence>
<proteinExistence type="predicted"/>
<dbReference type="Proteomes" id="UP000239907">
    <property type="component" value="Unassembled WGS sequence"/>
</dbReference>
<dbReference type="InterPro" id="IPR000014">
    <property type="entry name" value="PAS"/>
</dbReference>
<dbReference type="InterPro" id="IPR000700">
    <property type="entry name" value="PAS-assoc_C"/>
</dbReference>
<dbReference type="SUPFAM" id="SSF81606">
    <property type="entry name" value="PP2C-like"/>
    <property type="match status" value="1"/>
</dbReference>
<dbReference type="InterPro" id="IPR013655">
    <property type="entry name" value="PAS_fold_3"/>
</dbReference>
<dbReference type="Gene3D" id="3.60.40.10">
    <property type="entry name" value="PPM-type phosphatase domain"/>
    <property type="match status" value="1"/>
</dbReference>
<accession>A0A2S7TZT6</accession>
<dbReference type="SMART" id="SM00331">
    <property type="entry name" value="PP2C_SIG"/>
    <property type="match status" value="1"/>
</dbReference>
<name>A0A2S7TZT6_9BACT</name>
<dbReference type="GO" id="GO:0016791">
    <property type="term" value="F:phosphatase activity"/>
    <property type="evidence" value="ECO:0007669"/>
    <property type="project" value="TreeGrafter"/>
</dbReference>
<dbReference type="Pfam" id="PF08448">
    <property type="entry name" value="PAS_4"/>
    <property type="match status" value="1"/>
</dbReference>
<sequence length="525" mass="58911">MHDSFQDTLDLVLKASNEGIWDWNVGEDSIYYSDRVCQFLGCKKENAPNILKNPESVLVPEDAAYLKNILELALMDEEEELFAIDCRVMRPTGKIVWLRVRGVVVREDGEAVRLVGSMIDISKRKHAEESLAEERAMLRLVVDNVPVQVYFKDIHSRFTLVNKRQAEWVGCSSEMELIGKSDADFYTPTGSKYTHFDEQKIMDTGKPIVGEIQRETWPHRGDTFVQVVKQPWYDSRGRLSGTFGVSTDVTGIVGSQERLEEIALDLQAKNHSYQEELGLAREVQQALLPSNDGHWDERIATVAGLAKIESKYIPATELAGDYFDVIPLGKGKVGLFICDVMGHGVRSALVVAMIKGLMEKASHHADWPAKFLRKMNKGLCRILGTTDVDMFATACYIVADFNENALRVASAGHDLPLLVERGSRVLMDCDVPKGPALGFFEDAVFESRTYELNTIAEALLYTDGIYESANKRGIEWGKEQFVASFLEVRQSGETEELDRLCAKALSWVKGKGFDDDVCMLTIRMD</sequence>
<dbReference type="SMART" id="SM00086">
    <property type="entry name" value="PAC"/>
    <property type="match status" value="1"/>
</dbReference>
<dbReference type="InterPro" id="IPR036457">
    <property type="entry name" value="PPM-type-like_dom_sf"/>
</dbReference>
<feature type="domain" description="PAC" evidence="2">
    <location>
        <begin position="82"/>
        <end position="133"/>
    </location>
</feature>
<dbReference type="SMART" id="SM00091">
    <property type="entry name" value="PAS"/>
    <property type="match status" value="2"/>
</dbReference>
<dbReference type="EMBL" id="MQWA01000001">
    <property type="protein sequence ID" value="PQJ27463.1"/>
    <property type="molecule type" value="Genomic_DNA"/>
</dbReference>
<keyword evidence="4" id="KW-1185">Reference proteome</keyword>
<dbReference type="Pfam" id="PF08447">
    <property type="entry name" value="PAS_3"/>
    <property type="match status" value="1"/>
</dbReference>
<dbReference type="Pfam" id="PF07228">
    <property type="entry name" value="SpoIIE"/>
    <property type="match status" value="1"/>
</dbReference>
<dbReference type="PANTHER" id="PTHR43156:SF2">
    <property type="entry name" value="STAGE II SPORULATION PROTEIN E"/>
    <property type="match status" value="1"/>
</dbReference>
<comment type="caution">
    <text evidence="3">The sequence shown here is derived from an EMBL/GenBank/DDBJ whole genome shotgun (WGS) entry which is preliminary data.</text>
</comment>
<evidence type="ECO:0000259" key="2">
    <source>
        <dbReference type="PROSITE" id="PS50113"/>
    </source>
</evidence>
<dbReference type="InterPro" id="IPR001610">
    <property type="entry name" value="PAC"/>
</dbReference>
<gene>
    <name evidence="3" type="ORF">BSZ32_02425</name>
</gene>
<dbReference type="InterPro" id="IPR052016">
    <property type="entry name" value="Bact_Sigma-Reg"/>
</dbReference>
<dbReference type="PANTHER" id="PTHR43156">
    <property type="entry name" value="STAGE II SPORULATION PROTEIN E-RELATED"/>
    <property type="match status" value="1"/>
</dbReference>
<dbReference type="Gene3D" id="3.30.450.20">
    <property type="entry name" value="PAS domain"/>
    <property type="match status" value="2"/>
</dbReference>
<organism evidence="3 4">
    <name type="scientific">Rubritalea profundi</name>
    <dbReference type="NCBI Taxonomy" id="1658618"/>
    <lineage>
        <taxon>Bacteria</taxon>
        <taxon>Pseudomonadati</taxon>
        <taxon>Verrucomicrobiota</taxon>
        <taxon>Verrucomicrobiia</taxon>
        <taxon>Verrucomicrobiales</taxon>
        <taxon>Rubritaleaceae</taxon>
        <taxon>Rubritalea</taxon>
    </lineage>
</organism>
<dbReference type="InterPro" id="IPR035965">
    <property type="entry name" value="PAS-like_dom_sf"/>
</dbReference>
<dbReference type="InterPro" id="IPR013656">
    <property type="entry name" value="PAS_4"/>
</dbReference>
<reference evidence="3 4" key="1">
    <citation type="submission" date="2016-12" db="EMBL/GenBank/DDBJ databases">
        <title>Study of bacterial adaptation to deep sea.</title>
        <authorList>
            <person name="Song J."/>
            <person name="Yoshizawa S."/>
            <person name="Kogure K."/>
        </authorList>
    </citation>
    <scope>NUCLEOTIDE SEQUENCE [LARGE SCALE GENOMIC DNA]</scope>
    <source>
        <strain evidence="3 4">SAORIC-165</strain>
    </source>
</reference>
<keyword evidence="1" id="KW-0378">Hydrolase</keyword>
<dbReference type="NCBIfam" id="TIGR00229">
    <property type="entry name" value="sensory_box"/>
    <property type="match status" value="2"/>
</dbReference>
<protein>
    <recommendedName>
        <fullName evidence="2">PAC domain-containing protein</fullName>
    </recommendedName>
</protein>
<dbReference type="SUPFAM" id="SSF55785">
    <property type="entry name" value="PYP-like sensor domain (PAS domain)"/>
    <property type="match status" value="2"/>
</dbReference>
<dbReference type="PROSITE" id="PS50113">
    <property type="entry name" value="PAC"/>
    <property type="match status" value="1"/>
</dbReference>
<dbReference type="AlphaFoldDB" id="A0A2S7TZT6"/>
<dbReference type="RefSeq" id="WP_105041948.1">
    <property type="nucleotide sequence ID" value="NZ_MQWA01000001.1"/>
</dbReference>